<feature type="domain" description="DUF6546" evidence="2">
    <location>
        <begin position="257"/>
        <end position="479"/>
    </location>
</feature>
<dbReference type="Pfam" id="PF20183">
    <property type="entry name" value="DUF6546"/>
    <property type="match status" value="1"/>
</dbReference>
<keyword evidence="4" id="KW-1185">Reference proteome</keyword>
<dbReference type="EMBL" id="JAAOAM010000035">
    <property type="protein sequence ID" value="KAF5555502.1"/>
    <property type="molecule type" value="Genomic_DNA"/>
</dbReference>
<evidence type="ECO:0000259" key="2">
    <source>
        <dbReference type="Pfam" id="PF20183"/>
    </source>
</evidence>
<accession>A0A8H5N7F9</accession>
<feature type="region of interest" description="Disordered" evidence="1">
    <location>
        <begin position="147"/>
        <end position="167"/>
    </location>
</feature>
<organism evidence="3 4">
    <name type="scientific">Fusarium mexicanum</name>
    <dbReference type="NCBI Taxonomy" id="751941"/>
    <lineage>
        <taxon>Eukaryota</taxon>
        <taxon>Fungi</taxon>
        <taxon>Dikarya</taxon>
        <taxon>Ascomycota</taxon>
        <taxon>Pezizomycotina</taxon>
        <taxon>Sordariomycetes</taxon>
        <taxon>Hypocreomycetidae</taxon>
        <taxon>Hypocreales</taxon>
        <taxon>Nectriaceae</taxon>
        <taxon>Fusarium</taxon>
        <taxon>Fusarium fujikuroi species complex</taxon>
    </lineage>
</organism>
<feature type="compositionally biased region" description="Polar residues" evidence="1">
    <location>
        <begin position="157"/>
        <end position="167"/>
    </location>
</feature>
<dbReference type="InterPro" id="IPR046676">
    <property type="entry name" value="DUF6546"/>
</dbReference>
<evidence type="ECO:0000313" key="4">
    <source>
        <dbReference type="Proteomes" id="UP000522262"/>
    </source>
</evidence>
<reference evidence="3 4" key="1">
    <citation type="submission" date="2020-05" db="EMBL/GenBank/DDBJ databases">
        <title>Identification and distribution of gene clusters putatively required for synthesis of sphingolipid metabolism inhibitors in phylogenetically diverse species of the filamentous fungus Fusarium.</title>
        <authorList>
            <person name="Kim H.-S."/>
            <person name="Busman M."/>
            <person name="Brown D.W."/>
            <person name="Divon H."/>
            <person name="Uhlig S."/>
            <person name="Proctor R.H."/>
        </authorList>
    </citation>
    <scope>NUCLEOTIDE SEQUENCE [LARGE SCALE GENOMIC DNA]</scope>
    <source>
        <strain evidence="3 4">NRRL 53147</strain>
    </source>
</reference>
<protein>
    <submittedName>
        <fullName evidence="3">F-box domain-containing protein</fullName>
    </submittedName>
</protein>
<evidence type="ECO:0000313" key="3">
    <source>
        <dbReference type="EMBL" id="KAF5555502.1"/>
    </source>
</evidence>
<proteinExistence type="predicted"/>
<dbReference type="Proteomes" id="UP000522262">
    <property type="component" value="Unassembled WGS sequence"/>
</dbReference>
<name>A0A8H5N7F9_9HYPO</name>
<dbReference type="AlphaFoldDB" id="A0A8H5N7F9"/>
<comment type="caution">
    <text evidence="3">The sequence shown here is derived from an EMBL/GenBank/DDBJ whole genome shotgun (WGS) entry which is preliminary data.</text>
</comment>
<evidence type="ECO:0000256" key="1">
    <source>
        <dbReference type="SAM" id="MobiDB-lite"/>
    </source>
</evidence>
<sequence>MTGWYSLPQEIRSMILGCVLAHDHIAPYAPVSIEWRDAIEKKIFRHLCIETSLSDAHGSPPTAFARLSMLRDRHRRLVKHIWLSVEFTAWDVYGMRNDESFCMGVAMTRLFEALKYWPAQNDLTLEINVYEPKYSSEEWFRGHHIGAPEEQDGDMSRLSNSQLQGSSRPLNSSLQGLFASLAFKEWHFPFVEAVTKFLLPRQCRRQLEPDTLACILERFPRVEEICLETWDVSEFYRPDYVPDSFGRHLFLQPGHFKKVKSMTVFQDRSEHFNAVVRHERAQLGPLFQPLLPFQPFHPLQPLLPFQPFQPLLSPDPEPKHRPVLAREFAEASLSLENLSLSFIVDAVDFFGHCQEDWLWAALRSLTLTSRVLTCDGDSFEIDGLLQTAAQMVKRMPKLERLTIWNGGANEACAFTYRKQQHNASVTWQTKGGTKLNPAVYSAWENLHPGCFLGIEEKDTWYLITSHGAAIMCLGLEHVVSEVSLRQIQLENSIPWSGIAE</sequence>
<gene>
    <name evidence="3" type="ORF">FMEXI_1482</name>
</gene>